<gene>
    <name evidence="4" type="ORF">OB960_02240</name>
</gene>
<comment type="caution">
    <text evidence="4">The sequence shown here is derived from an EMBL/GenBank/DDBJ whole genome shotgun (WGS) entry which is preliminary data.</text>
</comment>
<proteinExistence type="predicted"/>
<keyword evidence="2" id="KW-0812">Transmembrane</keyword>
<accession>A0AAP2YWL1</accession>
<feature type="region of interest" description="Disordered" evidence="1">
    <location>
        <begin position="1"/>
        <end position="26"/>
    </location>
</feature>
<dbReference type="CDD" id="cd05379">
    <property type="entry name" value="CAP_bacterial"/>
    <property type="match status" value="1"/>
</dbReference>
<evidence type="ECO:0000313" key="5">
    <source>
        <dbReference type="Proteomes" id="UP001321018"/>
    </source>
</evidence>
<keyword evidence="2" id="KW-0472">Membrane</keyword>
<protein>
    <submittedName>
        <fullName evidence="4">CAP domain-containing protein</fullName>
    </submittedName>
</protein>
<dbReference type="Gene3D" id="3.40.33.10">
    <property type="entry name" value="CAP"/>
    <property type="match status" value="1"/>
</dbReference>
<dbReference type="AlphaFoldDB" id="A0AAP2YWL1"/>
<evidence type="ECO:0000259" key="3">
    <source>
        <dbReference type="Pfam" id="PF00188"/>
    </source>
</evidence>
<feature type="transmembrane region" description="Helical" evidence="2">
    <location>
        <begin position="34"/>
        <end position="54"/>
    </location>
</feature>
<dbReference type="InterPro" id="IPR035940">
    <property type="entry name" value="CAP_sf"/>
</dbReference>
<feature type="region of interest" description="Disordered" evidence="1">
    <location>
        <begin position="69"/>
        <end position="88"/>
    </location>
</feature>
<dbReference type="Proteomes" id="UP001321018">
    <property type="component" value="Unassembled WGS sequence"/>
</dbReference>
<organism evidence="4 5">
    <name type="scientific">Natronoglomus mannanivorans</name>
    <dbReference type="NCBI Taxonomy" id="2979990"/>
    <lineage>
        <taxon>Archaea</taxon>
        <taxon>Methanobacteriati</taxon>
        <taxon>Methanobacteriota</taxon>
        <taxon>Stenosarchaea group</taxon>
        <taxon>Halobacteria</taxon>
        <taxon>Halobacteriales</taxon>
        <taxon>Natrialbaceae</taxon>
        <taxon>Natronoglomus</taxon>
    </lineage>
</organism>
<dbReference type="InterPro" id="IPR014044">
    <property type="entry name" value="CAP_dom"/>
</dbReference>
<evidence type="ECO:0000313" key="4">
    <source>
        <dbReference type="EMBL" id="MCU4740219.1"/>
    </source>
</evidence>
<name>A0AAP2YWL1_9EURY</name>
<dbReference type="EMBL" id="JAOPKA010000001">
    <property type="protein sequence ID" value="MCU4740219.1"/>
    <property type="molecule type" value="Genomic_DNA"/>
</dbReference>
<feature type="domain" description="SCP" evidence="3">
    <location>
        <begin position="115"/>
        <end position="246"/>
    </location>
</feature>
<sequence>MDRPRRPGARSRSGSGPGPDAGSGPRSDRGLLGLLRALFTFVVLCALIAGAILAGPTIVDELDRYANPVEVEEPPPAGERSPDTLDVNDPGTSTYDGTHTTFSSADVEDFVHLKVNEKRAERGLEPLDWDGTVASVSRAHSADMAEREYFSHENPDNESPFDRFQDVSGYCRGYGENIAMTWADQRVQKPSGDDTVRYRTPEELAEGLVEQWMNSPPHREAILSDTWDRGGVGVYLSGEGQVYATHNFCTEF</sequence>
<keyword evidence="2" id="KW-1133">Transmembrane helix</keyword>
<dbReference type="Pfam" id="PF00188">
    <property type="entry name" value="CAP"/>
    <property type="match status" value="1"/>
</dbReference>
<dbReference type="RefSeq" id="WP_338002067.1">
    <property type="nucleotide sequence ID" value="NZ_JAOPKA010000001.1"/>
</dbReference>
<dbReference type="SUPFAM" id="SSF55797">
    <property type="entry name" value="PR-1-like"/>
    <property type="match status" value="1"/>
</dbReference>
<dbReference type="PANTHER" id="PTHR31157">
    <property type="entry name" value="SCP DOMAIN-CONTAINING PROTEIN"/>
    <property type="match status" value="1"/>
</dbReference>
<dbReference type="PANTHER" id="PTHR31157:SF1">
    <property type="entry name" value="SCP DOMAIN-CONTAINING PROTEIN"/>
    <property type="match status" value="1"/>
</dbReference>
<reference evidence="4" key="1">
    <citation type="submission" date="2022-09" db="EMBL/GenBank/DDBJ databases">
        <title>Enrichment on poylsaccharides allowed isolation of novel metabolic and taxonomic groups of Haloarchaea.</title>
        <authorList>
            <person name="Sorokin D.Y."/>
            <person name="Elcheninov A.G."/>
            <person name="Khizhniak T.V."/>
            <person name="Kolganova T.V."/>
            <person name="Kublanov I.V."/>
        </authorList>
    </citation>
    <scope>NUCLEOTIDE SEQUENCE</scope>
    <source>
        <strain evidence="4">AArc-xg1-1</strain>
    </source>
</reference>
<evidence type="ECO:0000256" key="2">
    <source>
        <dbReference type="SAM" id="Phobius"/>
    </source>
</evidence>
<evidence type="ECO:0000256" key="1">
    <source>
        <dbReference type="SAM" id="MobiDB-lite"/>
    </source>
</evidence>